<evidence type="ECO:0000256" key="1">
    <source>
        <dbReference type="ARBA" id="ARBA00023172"/>
    </source>
</evidence>
<name>A0A379R1W2_SALER</name>
<evidence type="ECO:0000259" key="2">
    <source>
        <dbReference type="Pfam" id="PF00589"/>
    </source>
</evidence>
<gene>
    <name evidence="3" type="primary">SBOV18981</name>
    <name evidence="3" type="ORF">NCTC10718_02874</name>
</gene>
<dbReference type="GO" id="GO:0015074">
    <property type="term" value="P:DNA integration"/>
    <property type="evidence" value="ECO:0007669"/>
    <property type="project" value="InterPro"/>
</dbReference>
<dbReference type="InterPro" id="IPR013762">
    <property type="entry name" value="Integrase-like_cat_sf"/>
</dbReference>
<proteinExistence type="predicted"/>
<evidence type="ECO:0000313" key="4">
    <source>
        <dbReference type="Proteomes" id="UP000254332"/>
    </source>
</evidence>
<evidence type="ECO:0000313" key="3">
    <source>
        <dbReference type="EMBL" id="SUF70058.1"/>
    </source>
</evidence>
<dbReference type="Gene3D" id="1.10.443.10">
    <property type="entry name" value="Intergrase catalytic core"/>
    <property type="match status" value="1"/>
</dbReference>
<feature type="domain" description="Tyr recombinase" evidence="2">
    <location>
        <begin position="30"/>
        <end position="100"/>
    </location>
</feature>
<organism evidence="3 4">
    <name type="scientific">Salmonella enterica</name>
    <name type="common">Salmonella choleraesuis</name>
    <dbReference type="NCBI Taxonomy" id="28901"/>
    <lineage>
        <taxon>Bacteria</taxon>
        <taxon>Pseudomonadati</taxon>
        <taxon>Pseudomonadota</taxon>
        <taxon>Gammaproteobacteria</taxon>
        <taxon>Enterobacterales</taxon>
        <taxon>Enterobacteriaceae</taxon>
        <taxon>Salmonella</taxon>
    </lineage>
</organism>
<dbReference type="AlphaFoldDB" id="A0A379R1W2"/>
<dbReference type="EMBL" id="UGWQ01000001">
    <property type="protein sequence ID" value="SUF70058.1"/>
    <property type="molecule type" value="Genomic_DNA"/>
</dbReference>
<dbReference type="Pfam" id="PF00589">
    <property type="entry name" value="Phage_integrase"/>
    <property type="match status" value="1"/>
</dbReference>
<dbReference type="GO" id="GO:0003677">
    <property type="term" value="F:DNA binding"/>
    <property type="evidence" value="ECO:0007669"/>
    <property type="project" value="InterPro"/>
</dbReference>
<dbReference type="SUPFAM" id="SSF56349">
    <property type="entry name" value="DNA breaking-rejoining enzymes"/>
    <property type="match status" value="1"/>
</dbReference>
<protein>
    <submittedName>
        <fullName evidence="3">Putative phage integrase protein</fullName>
    </submittedName>
</protein>
<keyword evidence="1" id="KW-0233">DNA recombination</keyword>
<sequence>MKDVPSFTASAWLERYEVILERCALKTNTMPGPLTPDGLTQAFPTVRDSTGLKFGPNPPSFHEIRSLAGRLYERERGEDFAQRLLSHKNMTMTKNIWTHAVLSMLWFRQIMEYSSNFWGMSC</sequence>
<reference evidence="3 4" key="1">
    <citation type="submission" date="2018-06" db="EMBL/GenBank/DDBJ databases">
        <authorList>
            <consortium name="Pathogen Informatics"/>
            <person name="Doyle S."/>
        </authorList>
    </citation>
    <scope>NUCLEOTIDE SEQUENCE [LARGE SCALE GENOMIC DNA]</scope>
    <source>
        <strain evidence="3 4">NCTC10718</strain>
    </source>
</reference>
<dbReference type="InterPro" id="IPR002104">
    <property type="entry name" value="Integrase_catalytic"/>
</dbReference>
<accession>A0A379R1W2</accession>
<dbReference type="Proteomes" id="UP000254332">
    <property type="component" value="Unassembled WGS sequence"/>
</dbReference>
<dbReference type="GO" id="GO:0006310">
    <property type="term" value="P:DNA recombination"/>
    <property type="evidence" value="ECO:0007669"/>
    <property type="project" value="UniProtKB-KW"/>
</dbReference>
<dbReference type="InterPro" id="IPR011010">
    <property type="entry name" value="DNA_brk_join_enz"/>
</dbReference>